<sequence>MKYVRIRVVHNQNKAFSVQCQSGSTLLQLVNQHVDDPKTEGIPYLCNKGACRSCTIEILENGELLDEPTRLEQRSLSVGRTAIDRGYRLACLSYFKGNCERP</sequence>
<dbReference type="Pfam" id="PF00111">
    <property type="entry name" value="Fer2"/>
    <property type="match status" value="1"/>
</dbReference>
<keyword evidence="3" id="KW-1185">Reference proteome</keyword>
<gene>
    <name evidence="2" type="ORF">GCM10010916_09820</name>
</gene>
<dbReference type="AlphaFoldDB" id="A0A917FQ82"/>
<name>A0A917FQ82_9BACL</name>
<dbReference type="Proteomes" id="UP000644756">
    <property type="component" value="Unassembled WGS sequence"/>
</dbReference>
<reference evidence="2" key="2">
    <citation type="submission" date="2020-09" db="EMBL/GenBank/DDBJ databases">
        <authorList>
            <person name="Sun Q."/>
            <person name="Zhou Y."/>
        </authorList>
    </citation>
    <scope>NUCLEOTIDE SEQUENCE</scope>
    <source>
        <strain evidence="2">CGMCC 1.12987</strain>
    </source>
</reference>
<dbReference type="InterPro" id="IPR001041">
    <property type="entry name" value="2Fe-2S_ferredoxin-type"/>
</dbReference>
<dbReference type="PROSITE" id="PS51085">
    <property type="entry name" value="2FE2S_FER_2"/>
    <property type="match status" value="1"/>
</dbReference>
<protein>
    <recommendedName>
        <fullName evidence="1">2Fe-2S ferredoxin-type domain-containing protein</fullName>
    </recommendedName>
</protein>
<dbReference type="EMBL" id="BMGR01000003">
    <property type="protein sequence ID" value="GGF94503.1"/>
    <property type="molecule type" value="Genomic_DNA"/>
</dbReference>
<evidence type="ECO:0000313" key="2">
    <source>
        <dbReference type="EMBL" id="GGF94503.1"/>
    </source>
</evidence>
<dbReference type="InterPro" id="IPR036010">
    <property type="entry name" value="2Fe-2S_ferredoxin-like_sf"/>
</dbReference>
<dbReference type="SUPFAM" id="SSF54292">
    <property type="entry name" value="2Fe-2S ferredoxin-like"/>
    <property type="match status" value="1"/>
</dbReference>
<dbReference type="RefSeq" id="WP_188529577.1">
    <property type="nucleotide sequence ID" value="NZ_BMGR01000003.1"/>
</dbReference>
<dbReference type="Gene3D" id="3.10.20.30">
    <property type="match status" value="1"/>
</dbReference>
<organism evidence="2 3">
    <name type="scientific">Paenibacillus abyssi</name>
    <dbReference type="NCBI Taxonomy" id="1340531"/>
    <lineage>
        <taxon>Bacteria</taxon>
        <taxon>Bacillati</taxon>
        <taxon>Bacillota</taxon>
        <taxon>Bacilli</taxon>
        <taxon>Bacillales</taxon>
        <taxon>Paenibacillaceae</taxon>
        <taxon>Paenibacillus</taxon>
    </lineage>
</organism>
<accession>A0A917FQ82</accession>
<comment type="caution">
    <text evidence="2">The sequence shown here is derived from an EMBL/GenBank/DDBJ whole genome shotgun (WGS) entry which is preliminary data.</text>
</comment>
<feature type="domain" description="2Fe-2S ferredoxin-type" evidence="1">
    <location>
        <begin position="4"/>
        <end position="102"/>
    </location>
</feature>
<dbReference type="GO" id="GO:0051536">
    <property type="term" value="F:iron-sulfur cluster binding"/>
    <property type="evidence" value="ECO:0007669"/>
    <property type="project" value="InterPro"/>
</dbReference>
<reference evidence="2" key="1">
    <citation type="journal article" date="2014" name="Int. J. Syst. Evol. Microbiol.">
        <title>Complete genome sequence of Corynebacterium casei LMG S-19264T (=DSM 44701T), isolated from a smear-ripened cheese.</title>
        <authorList>
            <consortium name="US DOE Joint Genome Institute (JGI-PGF)"/>
            <person name="Walter F."/>
            <person name="Albersmeier A."/>
            <person name="Kalinowski J."/>
            <person name="Ruckert C."/>
        </authorList>
    </citation>
    <scope>NUCLEOTIDE SEQUENCE</scope>
    <source>
        <strain evidence="2">CGMCC 1.12987</strain>
    </source>
</reference>
<dbReference type="CDD" id="cd00207">
    <property type="entry name" value="fer2"/>
    <property type="match status" value="1"/>
</dbReference>
<proteinExistence type="predicted"/>
<evidence type="ECO:0000313" key="3">
    <source>
        <dbReference type="Proteomes" id="UP000644756"/>
    </source>
</evidence>
<dbReference type="InterPro" id="IPR012675">
    <property type="entry name" value="Beta-grasp_dom_sf"/>
</dbReference>
<evidence type="ECO:0000259" key="1">
    <source>
        <dbReference type="PROSITE" id="PS51085"/>
    </source>
</evidence>